<protein>
    <submittedName>
        <fullName evidence="1">Uncharacterized protein</fullName>
    </submittedName>
</protein>
<evidence type="ECO:0000313" key="1">
    <source>
        <dbReference type="EMBL" id="KKN60887.1"/>
    </source>
</evidence>
<comment type="caution">
    <text evidence="1">The sequence shown here is derived from an EMBL/GenBank/DDBJ whole genome shotgun (WGS) entry which is preliminary data.</text>
</comment>
<proteinExistence type="predicted"/>
<dbReference type="AlphaFoldDB" id="A0A0F9SF27"/>
<dbReference type="EMBL" id="LAZR01000679">
    <property type="protein sequence ID" value="KKN60887.1"/>
    <property type="molecule type" value="Genomic_DNA"/>
</dbReference>
<sequence>MHFRWTIQELKEWSNKELIKAFLRERKSSCTNMYSPLYKRLTKLEAQVDEEAQAYKDMHEALTFLVTGKREDGKYDRHDAAGFIRIAEGALAKTEGE</sequence>
<gene>
    <name evidence="1" type="ORF">LCGC14_0527580</name>
</gene>
<organism evidence="1">
    <name type="scientific">marine sediment metagenome</name>
    <dbReference type="NCBI Taxonomy" id="412755"/>
    <lineage>
        <taxon>unclassified sequences</taxon>
        <taxon>metagenomes</taxon>
        <taxon>ecological metagenomes</taxon>
    </lineage>
</organism>
<name>A0A0F9SF27_9ZZZZ</name>
<accession>A0A0F9SF27</accession>
<reference evidence="1" key="1">
    <citation type="journal article" date="2015" name="Nature">
        <title>Complex archaea that bridge the gap between prokaryotes and eukaryotes.</title>
        <authorList>
            <person name="Spang A."/>
            <person name="Saw J.H."/>
            <person name="Jorgensen S.L."/>
            <person name="Zaremba-Niedzwiedzka K."/>
            <person name="Martijn J."/>
            <person name="Lind A.E."/>
            <person name="van Eijk R."/>
            <person name="Schleper C."/>
            <person name="Guy L."/>
            <person name="Ettema T.J."/>
        </authorList>
    </citation>
    <scope>NUCLEOTIDE SEQUENCE</scope>
</reference>